<evidence type="ECO:0000256" key="5">
    <source>
        <dbReference type="ARBA" id="ARBA00022734"/>
    </source>
</evidence>
<dbReference type="InterPro" id="IPR058762">
    <property type="entry name" value="COLEC12_dom"/>
</dbReference>
<keyword evidence="3 17" id="KW-0812">Transmembrane</keyword>
<dbReference type="InterPro" id="IPR016186">
    <property type="entry name" value="C-type_lectin-like/link_sf"/>
</dbReference>
<dbReference type="InterPro" id="IPR018378">
    <property type="entry name" value="C-type_lectin_CS"/>
</dbReference>
<sequence length="784" mass="84687">MKDDFADEEEVQSFGYKRFGIQEGTECTKCKNDWALRAAIALLYVLCALLTIAVAVLGYKVVQKMDNVTEGMQNYGGKINAVETDLKKLDDQAGETSVNATSEIKTFKSNLQVLQNQLNDIALRASRNRDILDELQFTGEDMPSGHVTLRSLLDGNAASVRGLNQTLVSYSSVIDNLQTDTARLQSVIQGQITEQRQTQVNVSTLNITQFQQRSLLSTLQKTIEDTSQTVQKLKNDYQGLQQTARQNRADTDWLKEKVHNLQVLAANNSVLARSNGDALDDLGSQLNTLASHIQNTSTLIEGQDQNMRELMDHQRDHDNTTSTKFDELETRLDRQENEMDGVTGNVSFATQILGAISTDLNGLRSCAETVIRHSDLLLGLNMSVTEARAESSELRAQQDELSSRLDREVINLSMVMEEMKVVDSKHSQLITNFTILQGPPGPKGARGDKGPQGPVGQTGSKGDKGDKGVPGVAGPKGERGPAGPPGVAGSKGASGPRGLPGSKGSRGSVGRPGNPGDKGDPGVSGPPGRDGLPGLPGPQGLLGPRGAAGPAGLDGPPGPVGPIGPPGPPGLPGIPAPVPPVVVKPPQPTKGPKPLKPAEHPKPTREPQESMSKQVQTPVATTPASGCPPDFKRFGNSCYYFSTQTCNFDQANLSCTNMLSHMIIINNHEEQQFVKNATAGKGFFWLGLTDREQENTWKWVDGSSPVFTRWKPGQPDNWNHGHADGEDCAGLIHSAYWNDFYCTEHIGFICERASDSEYFRTPGCTQICSCHLIKVFLSSRIKIK</sequence>
<evidence type="ECO:0000256" key="1">
    <source>
        <dbReference type="ARBA" id="ARBA00004606"/>
    </source>
</evidence>
<protein>
    <recommendedName>
        <fullName evidence="2">Collectin-12</fullName>
    </recommendedName>
</protein>
<evidence type="ECO:0000313" key="20">
    <source>
        <dbReference type="Proteomes" id="UP000265120"/>
    </source>
</evidence>
<keyword evidence="13" id="KW-1015">Disulfide bond</keyword>
<feature type="coiled-coil region" evidence="15">
    <location>
        <begin position="72"/>
        <end position="124"/>
    </location>
</feature>
<keyword evidence="14" id="KW-0675">Receptor</keyword>
<evidence type="ECO:0000256" key="15">
    <source>
        <dbReference type="SAM" id="Coils"/>
    </source>
</evidence>
<keyword evidence="10 15" id="KW-0175">Coiled coil</keyword>
<keyword evidence="9 17" id="KW-1133">Transmembrane helix</keyword>
<dbReference type="PROSITE" id="PS00615">
    <property type="entry name" value="C_TYPE_LECTIN_1"/>
    <property type="match status" value="1"/>
</dbReference>
<keyword evidence="8" id="KW-0735">Signal-anchor</keyword>
<dbReference type="Pfam" id="PF01391">
    <property type="entry name" value="Collagen"/>
    <property type="match status" value="2"/>
</dbReference>
<evidence type="ECO:0000256" key="10">
    <source>
        <dbReference type="ARBA" id="ARBA00023054"/>
    </source>
</evidence>
<feature type="domain" description="C-type lectin" evidence="18">
    <location>
        <begin position="634"/>
        <end position="751"/>
    </location>
</feature>
<keyword evidence="7" id="KW-0106">Calcium</keyword>
<keyword evidence="20" id="KW-1185">Reference proteome</keyword>
<organism evidence="19 20">
    <name type="scientific">Cynoglossus semilaevis</name>
    <name type="common">Tongue sole</name>
    <dbReference type="NCBI Taxonomy" id="244447"/>
    <lineage>
        <taxon>Eukaryota</taxon>
        <taxon>Metazoa</taxon>
        <taxon>Chordata</taxon>
        <taxon>Craniata</taxon>
        <taxon>Vertebrata</taxon>
        <taxon>Euteleostomi</taxon>
        <taxon>Actinopterygii</taxon>
        <taxon>Neopterygii</taxon>
        <taxon>Teleostei</taxon>
        <taxon>Neoteleostei</taxon>
        <taxon>Acanthomorphata</taxon>
        <taxon>Carangaria</taxon>
        <taxon>Pleuronectiformes</taxon>
        <taxon>Pleuronectoidei</taxon>
        <taxon>Cynoglossidae</taxon>
        <taxon>Cynoglossinae</taxon>
        <taxon>Cynoglossus</taxon>
    </lineage>
</organism>
<evidence type="ECO:0000256" key="4">
    <source>
        <dbReference type="ARBA" id="ARBA00022723"/>
    </source>
</evidence>
<feature type="compositionally biased region" description="Pro residues" evidence="16">
    <location>
        <begin position="556"/>
        <end position="595"/>
    </location>
</feature>
<evidence type="ECO:0000256" key="16">
    <source>
        <dbReference type="SAM" id="MobiDB-lite"/>
    </source>
</evidence>
<evidence type="ECO:0000256" key="9">
    <source>
        <dbReference type="ARBA" id="ARBA00022989"/>
    </source>
</evidence>
<feature type="region of interest" description="Disordered" evidence="16">
    <location>
        <begin position="434"/>
        <end position="624"/>
    </location>
</feature>
<dbReference type="Gene3D" id="3.10.100.10">
    <property type="entry name" value="Mannose-Binding Protein A, subunit A"/>
    <property type="match status" value="1"/>
</dbReference>
<evidence type="ECO:0000256" key="8">
    <source>
        <dbReference type="ARBA" id="ARBA00022968"/>
    </source>
</evidence>
<dbReference type="InterPro" id="IPR033989">
    <property type="entry name" value="CD209-like_CTLD"/>
</dbReference>
<feature type="compositionally biased region" description="Basic and acidic residues" evidence="16">
    <location>
        <begin position="596"/>
        <end position="608"/>
    </location>
</feature>
<dbReference type="AlphaFoldDB" id="A0A3P8W5G4"/>
<reference evidence="19" key="3">
    <citation type="submission" date="2025-09" db="UniProtKB">
        <authorList>
            <consortium name="Ensembl"/>
        </authorList>
    </citation>
    <scope>IDENTIFICATION</scope>
</reference>
<keyword evidence="11" id="KW-0176">Collagen</keyword>
<dbReference type="InterPro" id="IPR016187">
    <property type="entry name" value="CTDL_fold"/>
</dbReference>
<dbReference type="PANTHER" id="PTHR22803">
    <property type="entry name" value="MANNOSE, PHOSPHOLIPASE, LECTIN RECEPTOR RELATED"/>
    <property type="match status" value="1"/>
</dbReference>
<feature type="coiled-coil region" evidence="15">
    <location>
        <begin position="216"/>
        <end position="250"/>
    </location>
</feature>
<evidence type="ECO:0000256" key="3">
    <source>
        <dbReference type="ARBA" id="ARBA00022692"/>
    </source>
</evidence>
<evidence type="ECO:0000256" key="6">
    <source>
        <dbReference type="ARBA" id="ARBA00022737"/>
    </source>
</evidence>
<keyword evidence="12 17" id="KW-0472">Membrane</keyword>
<dbReference type="STRING" id="244447.ENSCSEP00000021869"/>
<dbReference type="FunCoup" id="A0A3P8W5G4">
    <property type="interactions" value="581"/>
</dbReference>
<feature type="compositionally biased region" description="Polar residues" evidence="16">
    <location>
        <begin position="609"/>
        <end position="624"/>
    </location>
</feature>
<name>A0A3P8W5G4_CYNSE</name>
<evidence type="ECO:0000313" key="19">
    <source>
        <dbReference type="Ensembl" id="ENSCSEP00000021869.1"/>
    </source>
</evidence>
<dbReference type="SMART" id="SM00034">
    <property type="entry name" value="CLECT"/>
    <property type="match status" value="1"/>
</dbReference>
<keyword evidence="4" id="KW-0479">Metal-binding</keyword>
<dbReference type="InterPro" id="IPR001304">
    <property type="entry name" value="C-type_lectin-like"/>
</dbReference>
<feature type="compositionally biased region" description="Low complexity" evidence="16">
    <location>
        <begin position="526"/>
        <end position="554"/>
    </location>
</feature>
<dbReference type="GO" id="GO:0030246">
    <property type="term" value="F:carbohydrate binding"/>
    <property type="evidence" value="ECO:0007669"/>
    <property type="project" value="UniProtKB-KW"/>
</dbReference>
<keyword evidence="6" id="KW-0677">Repeat</keyword>
<dbReference type="Proteomes" id="UP000265120">
    <property type="component" value="Chromosome 20"/>
</dbReference>
<reference evidence="19 20" key="1">
    <citation type="journal article" date="2014" name="Nat. Genet.">
        <title>Whole-genome sequence of a flatfish provides insights into ZW sex chromosome evolution and adaptation to a benthic lifestyle.</title>
        <authorList>
            <person name="Chen S."/>
            <person name="Zhang G."/>
            <person name="Shao C."/>
            <person name="Huang Q."/>
            <person name="Liu G."/>
            <person name="Zhang P."/>
            <person name="Song W."/>
            <person name="An N."/>
            <person name="Chalopin D."/>
            <person name="Volff J.N."/>
            <person name="Hong Y."/>
            <person name="Li Q."/>
            <person name="Sha Z."/>
            <person name="Zhou H."/>
            <person name="Xie M."/>
            <person name="Yu Q."/>
            <person name="Liu Y."/>
            <person name="Xiang H."/>
            <person name="Wang N."/>
            <person name="Wu K."/>
            <person name="Yang C."/>
            <person name="Zhou Q."/>
            <person name="Liao X."/>
            <person name="Yang L."/>
            <person name="Hu Q."/>
            <person name="Zhang J."/>
            <person name="Meng L."/>
            <person name="Jin L."/>
            <person name="Tian Y."/>
            <person name="Lian J."/>
            <person name="Yang J."/>
            <person name="Miao G."/>
            <person name="Liu S."/>
            <person name="Liang Z."/>
            <person name="Yan F."/>
            <person name="Li Y."/>
            <person name="Sun B."/>
            <person name="Zhang H."/>
            <person name="Zhang J."/>
            <person name="Zhu Y."/>
            <person name="Du M."/>
            <person name="Zhao Y."/>
            <person name="Schartl M."/>
            <person name="Tang Q."/>
            <person name="Wang J."/>
        </authorList>
    </citation>
    <scope>NUCLEOTIDE SEQUENCE</scope>
</reference>
<accession>A0A3P8W5G4</accession>
<dbReference type="GO" id="GO:0001570">
    <property type="term" value="P:vasculogenesis"/>
    <property type="evidence" value="ECO:0007669"/>
    <property type="project" value="Ensembl"/>
</dbReference>
<dbReference type="SUPFAM" id="SSF56436">
    <property type="entry name" value="C-type lectin-like"/>
    <property type="match status" value="1"/>
</dbReference>
<reference evidence="19" key="2">
    <citation type="submission" date="2025-08" db="UniProtKB">
        <authorList>
            <consortium name="Ensembl"/>
        </authorList>
    </citation>
    <scope>IDENTIFICATION</scope>
</reference>
<dbReference type="InterPro" id="IPR008160">
    <property type="entry name" value="Collagen"/>
</dbReference>
<evidence type="ECO:0000256" key="13">
    <source>
        <dbReference type="ARBA" id="ARBA00023157"/>
    </source>
</evidence>
<evidence type="ECO:0000256" key="11">
    <source>
        <dbReference type="ARBA" id="ARBA00023119"/>
    </source>
</evidence>
<evidence type="ECO:0000256" key="17">
    <source>
        <dbReference type="SAM" id="Phobius"/>
    </source>
</evidence>
<evidence type="ECO:0000256" key="12">
    <source>
        <dbReference type="ARBA" id="ARBA00023136"/>
    </source>
</evidence>
<dbReference type="Pfam" id="PF00059">
    <property type="entry name" value="Lectin_C"/>
    <property type="match status" value="1"/>
</dbReference>
<dbReference type="Ensembl" id="ENSCSET00000022148.1">
    <property type="protein sequence ID" value="ENSCSEP00000021869.1"/>
    <property type="gene ID" value="ENSCSEG00000013956.1"/>
</dbReference>
<evidence type="ECO:0000256" key="14">
    <source>
        <dbReference type="ARBA" id="ARBA00023170"/>
    </source>
</evidence>
<feature type="transmembrane region" description="Helical" evidence="17">
    <location>
        <begin position="38"/>
        <end position="59"/>
    </location>
</feature>
<evidence type="ECO:0000259" key="18">
    <source>
        <dbReference type="PROSITE" id="PS50041"/>
    </source>
</evidence>
<dbReference type="GeneTree" id="ENSGT00950000183074"/>
<proteinExistence type="predicted"/>
<dbReference type="PROSITE" id="PS50041">
    <property type="entry name" value="C_TYPE_LECTIN_2"/>
    <property type="match status" value="1"/>
</dbReference>
<dbReference type="CDD" id="cd03590">
    <property type="entry name" value="CLECT_DC-SIGN_like"/>
    <property type="match status" value="1"/>
</dbReference>
<dbReference type="Pfam" id="PF26004">
    <property type="entry name" value="COLEC12"/>
    <property type="match status" value="1"/>
</dbReference>
<keyword evidence="5" id="KW-0430">Lectin</keyword>
<dbReference type="InParanoid" id="A0A3P8W5G4"/>
<evidence type="ECO:0000256" key="2">
    <source>
        <dbReference type="ARBA" id="ARBA00017460"/>
    </source>
</evidence>
<dbReference type="InterPro" id="IPR050111">
    <property type="entry name" value="C-type_lectin/snaclec_domain"/>
</dbReference>
<comment type="subcellular location">
    <subcellularLocation>
        <location evidence="1">Membrane</location>
        <topology evidence="1">Single-pass type II membrane protein</topology>
    </subcellularLocation>
</comment>
<dbReference type="GO" id="GO:0005581">
    <property type="term" value="C:collagen trimer"/>
    <property type="evidence" value="ECO:0007669"/>
    <property type="project" value="UniProtKB-KW"/>
</dbReference>
<evidence type="ECO:0000256" key="7">
    <source>
        <dbReference type="ARBA" id="ARBA00022837"/>
    </source>
</evidence>